<evidence type="ECO:0000259" key="5">
    <source>
        <dbReference type="Pfam" id="PF00890"/>
    </source>
</evidence>
<feature type="domain" description="FAD-dependent oxidoreductase 2 FAD-binding" evidence="5">
    <location>
        <begin position="17"/>
        <end position="467"/>
    </location>
</feature>
<dbReference type="PANTHER" id="PTHR43400">
    <property type="entry name" value="FUMARATE REDUCTASE"/>
    <property type="match status" value="1"/>
</dbReference>
<accession>A0ABT8FAL1</accession>
<dbReference type="InterPro" id="IPR050315">
    <property type="entry name" value="FAD-oxidoreductase_2"/>
</dbReference>
<proteinExistence type="predicted"/>
<dbReference type="PANTHER" id="PTHR43400:SF7">
    <property type="entry name" value="FAD-DEPENDENT OXIDOREDUCTASE 2 FAD BINDING DOMAIN-CONTAINING PROTEIN"/>
    <property type="match status" value="1"/>
</dbReference>
<sequence length="500" mass="52194">MTHQPVAGPVPARHEYDVVVVGGGVAGLSAAVSAAEAGARVAVLERSVESETGGNTRYTEAFLRMRSVDEVAEGFEDTLVDDFMGHPDPSVVHEAARPAERRSALYRATHTIDPDYVAALSEHAPATLRWMAGHGLRFDAVPTPFLTRSTTRLAPVGGGLAIVETMGKAARGLGVDFHFETTARRLAVAEDGTVDGVVAQTVRGPVVFAGSVVLACGGYQGNAEMMARYHGDRALTSRPVARGGNYNKGEGLEMALALGAATSGNFSLFHAEPVDPRSGEPEAAIFCFPYGVLLNQEGERFVDEARGTVDAWYERTTRSIQEQTGGVAWVVLDQRGLAVPNVMSGVRTDVPPVTAPTLAALAEAAGLPADAVVATVDAYNAACPDGAGSDPLVLDGVATSGLTPPKSNWARPVNQGPFVAYPVMAANVFTFGGLRTTPEAEVVDRDGRPLAGLYAAGELTGLYYSNYTGSTSVLRGATFGRIAGANAAADRADRRTPAVV</sequence>
<dbReference type="Gene3D" id="3.50.50.60">
    <property type="entry name" value="FAD/NAD(P)-binding domain"/>
    <property type="match status" value="1"/>
</dbReference>
<evidence type="ECO:0000313" key="7">
    <source>
        <dbReference type="Proteomes" id="UP001168620"/>
    </source>
</evidence>
<dbReference type="Pfam" id="PF00890">
    <property type="entry name" value="FAD_binding_2"/>
    <property type="match status" value="1"/>
</dbReference>
<protein>
    <submittedName>
        <fullName evidence="6">FAD-dependent oxidoreductase</fullName>
    </submittedName>
</protein>
<comment type="cofactor">
    <cofactor evidence="1">
        <name>FAD</name>
        <dbReference type="ChEBI" id="CHEBI:57692"/>
    </cofactor>
</comment>
<dbReference type="SUPFAM" id="SSF51905">
    <property type="entry name" value="FAD/NAD(P)-binding domain"/>
    <property type="match status" value="1"/>
</dbReference>
<keyword evidence="2" id="KW-0285">Flavoprotein</keyword>
<dbReference type="SUPFAM" id="SSF56425">
    <property type="entry name" value="Succinate dehydrogenase/fumarate reductase flavoprotein, catalytic domain"/>
    <property type="match status" value="1"/>
</dbReference>
<keyword evidence="3" id="KW-0274">FAD</keyword>
<evidence type="ECO:0000313" key="6">
    <source>
        <dbReference type="EMBL" id="MDN4171703.1"/>
    </source>
</evidence>
<dbReference type="Proteomes" id="UP001168620">
    <property type="component" value="Unassembled WGS sequence"/>
</dbReference>
<dbReference type="InterPro" id="IPR003953">
    <property type="entry name" value="FAD-dep_OxRdtase_2_FAD-bd"/>
</dbReference>
<comment type="caution">
    <text evidence="6">The sequence shown here is derived from an EMBL/GenBank/DDBJ whole genome shotgun (WGS) entry which is preliminary data.</text>
</comment>
<evidence type="ECO:0000256" key="4">
    <source>
        <dbReference type="ARBA" id="ARBA00023002"/>
    </source>
</evidence>
<dbReference type="EMBL" id="JAUHJQ010000001">
    <property type="protein sequence ID" value="MDN4171703.1"/>
    <property type="molecule type" value="Genomic_DNA"/>
</dbReference>
<dbReference type="Gene3D" id="3.90.700.10">
    <property type="entry name" value="Succinate dehydrogenase/fumarate reductase flavoprotein, catalytic domain"/>
    <property type="match status" value="1"/>
</dbReference>
<evidence type="ECO:0000256" key="3">
    <source>
        <dbReference type="ARBA" id="ARBA00022827"/>
    </source>
</evidence>
<evidence type="ECO:0000256" key="1">
    <source>
        <dbReference type="ARBA" id="ARBA00001974"/>
    </source>
</evidence>
<dbReference type="InterPro" id="IPR036188">
    <property type="entry name" value="FAD/NAD-bd_sf"/>
</dbReference>
<dbReference type="RefSeq" id="WP_300950620.1">
    <property type="nucleotide sequence ID" value="NZ_JAUHJQ010000001.1"/>
</dbReference>
<reference evidence="6" key="1">
    <citation type="submission" date="2023-06" db="EMBL/GenBank/DDBJ databases">
        <title>Draft genome sequence of Nocardioides sp. SOB77.</title>
        <authorList>
            <person name="Zhang G."/>
        </authorList>
    </citation>
    <scope>NUCLEOTIDE SEQUENCE</scope>
    <source>
        <strain evidence="6">SOB77</strain>
    </source>
</reference>
<gene>
    <name evidence="6" type="ORF">QWY28_01990</name>
</gene>
<dbReference type="PRINTS" id="PR00368">
    <property type="entry name" value="FADPNR"/>
</dbReference>
<keyword evidence="7" id="KW-1185">Reference proteome</keyword>
<keyword evidence="4" id="KW-0560">Oxidoreductase</keyword>
<organism evidence="6 7">
    <name type="scientific">Nocardioides oceani</name>
    <dbReference type="NCBI Taxonomy" id="3058369"/>
    <lineage>
        <taxon>Bacteria</taxon>
        <taxon>Bacillati</taxon>
        <taxon>Actinomycetota</taxon>
        <taxon>Actinomycetes</taxon>
        <taxon>Propionibacteriales</taxon>
        <taxon>Nocardioidaceae</taxon>
        <taxon>Nocardioides</taxon>
    </lineage>
</organism>
<dbReference type="InterPro" id="IPR027477">
    <property type="entry name" value="Succ_DH/fumarate_Rdtase_cat_sf"/>
</dbReference>
<evidence type="ECO:0000256" key="2">
    <source>
        <dbReference type="ARBA" id="ARBA00022630"/>
    </source>
</evidence>
<name>A0ABT8FAL1_9ACTN</name>